<dbReference type="InterPro" id="IPR017946">
    <property type="entry name" value="PLC-like_Pdiesterase_TIM-brl"/>
</dbReference>
<gene>
    <name evidence="15" type="primary">PLCD4</name>
    <name evidence="15" type="ORF">FJT64_017077</name>
</gene>
<dbReference type="GO" id="GO:0005509">
    <property type="term" value="F:calcium ion binding"/>
    <property type="evidence" value="ECO:0007669"/>
    <property type="project" value="InterPro"/>
</dbReference>
<dbReference type="SUPFAM" id="SSF47473">
    <property type="entry name" value="EF-hand"/>
    <property type="match status" value="1"/>
</dbReference>
<feature type="compositionally biased region" description="Pro residues" evidence="10">
    <location>
        <begin position="570"/>
        <end position="584"/>
    </location>
</feature>
<dbReference type="AlphaFoldDB" id="A0A6A4X825"/>
<keyword evidence="7" id="KW-0807">Transducer</keyword>
<feature type="compositionally biased region" description="Acidic residues" evidence="10">
    <location>
        <begin position="384"/>
        <end position="407"/>
    </location>
</feature>
<feature type="domain" description="EF-hand" evidence="14">
    <location>
        <begin position="42"/>
        <end position="77"/>
    </location>
</feature>
<dbReference type="EMBL" id="VIIS01000189">
    <property type="protein sequence ID" value="KAF0312174.1"/>
    <property type="molecule type" value="Genomic_DNA"/>
</dbReference>
<evidence type="ECO:0000259" key="13">
    <source>
        <dbReference type="PROSITE" id="PS50008"/>
    </source>
</evidence>
<dbReference type="GO" id="GO:0004435">
    <property type="term" value="F:phosphatidylinositol-4,5-bisphosphate phospholipase C activity"/>
    <property type="evidence" value="ECO:0007669"/>
    <property type="project" value="UniProtKB-EC"/>
</dbReference>
<dbReference type="PRINTS" id="PR00390">
    <property type="entry name" value="PHPHLIPASEC"/>
</dbReference>
<comment type="catalytic activity">
    <reaction evidence="8">
        <text>a 1,2-diacyl-sn-glycero-3-phospho-(1D-myo-inositol-4,5-bisphosphate) + H2O = 1D-myo-inositol 1,4,5-trisphosphate + a 1,2-diacyl-sn-glycerol + H(+)</text>
        <dbReference type="Rhea" id="RHEA:33179"/>
        <dbReference type="ChEBI" id="CHEBI:15377"/>
        <dbReference type="ChEBI" id="CHEBI:15378"/>
        <dbReference type="ChEBI" id="CHEBI:17815"/>
        <dbReference type="ChEBI" id="CHEBI:58456"/>
        <dbReference type="ChEBI" id="CHEBI:203600"/>
        <dbReference type="EC" id="3.1.4.11"/>
    </reaction>
    <physiologicalReaction direction="left-to-right" evidence="8">
        <dbReference type="Rhea" id="RHEA:33180"/>
    </physiologicalReaction>
</comment>
<dbReference type="PANTHER" id="PTHR10336">
    <property type="entry name" value="PHOSPHOINOSITIDE-SPECIFIC PHOSPHOLIPASE C FAMILY PROTEIN"/>
    <property type="match status" value="1"/>
</dbReference>
<organism evidence="15 16">
    <name type="scientific">Amphibalanus amphitrite</name>
    <name type="common">Striped barnacle</name>
    <name type="synonym">Balanus amphitrite</name>
    <dbReference type="NCBI Taxonomy" id="1232801"/>
    <lineage>
        <taxon>Eukaryota</taxon>
        <taxon>Metazoa</taxon>
        <taxon>Ecdysozoa</taxon>
        <taxon>Arthropoda</taxon>
        <taxon>Crustacea</taxon>
        <taxon>Multicrustacea</taxon>
        <taxon>Cirripedia</taxon>
        <taxon>Thoracica</taxon>
        <taxon>Thoracicalcarea</taxon>
        <taxon>Balanomorpha</taxon>
        <taxon>Balanoidea</taxon>
        <taxon>Balanidae</taxon>
        <taxon>Amphibalaninae</taxon>
        <taxon>Amphibalanus</taxon>
    </lineage>
</organism>
<dbReference type="SUPFAM" id="SSF49562">
    <property type="entry name" value="C2 domain (Calcium/lipid-binding domain, CaLB)"/>
    <property type="match status" value="1"/>
</dbReference>
<dbReference type="InterPro" id="IPR035892">
    <property type="entry name" value="C2_domain_sf"/>
</dbReference>
<feature type="signal peptide" evidence="11">
    <location>
        <begin position="1"/>
        <end position="15"/>
    </location>
</feature>
<evidence type="ECO:0000256" key="10">
    <source>
        <dbReference type="SAM" id="MobiDB-lite"/>
    </source>
</evidence>
<feature type="domain" description="C2" evidence="12">
    <location>
        <begin position="617"/>
        <end position="743"/>
    </location>
</feature>
<evidence type="ECO:0000256" key="9">
    <source>
        <dbReference type="RuleBase" id="RU361133"/>
    </source>
</evidence>
<evidence type="ECO:0000256" key="1">
    <source>
        <dbReference type="ARBA" id="ARBA00001913"/>
    </source>
</evidence>
<dbReference type="GO" id="GO:0035556">
    <property type="term" value="P:intracellular signal transduction"/>
    <property type="evidence" value="ECO:0007669"/>
    <property type="project" value="InterPro"/>
</dbReference>
<dbReference type="InterPro" id="IPR000909">
    <property type="entry name" value="PLipase_C_PInositol-sp_X_dom"/>
</dbReference>
<keyword evidence="6 9" id="KW-0443">Lipid metabolism</keyword>
<accession>A0A6A4X825</accession>
<dbReference type="FunFam" id="1.10.238.10:FF:000005">
    <property type="entry name" value="Phosphoinositide phospholipase C"/>
    <property type="match status" value="1"/>
</dbReference>
<dbReference type="SMART" id="SM00149">
    <property type="entry name" value="PLCYc"/>
    <property type="match status" value="1"/>
</dbReference>
<evidence type="ECO:0000259" key="12">
    <source>
        <dbReference type="PROSITE" id="PS50004"/>
    </source>
</evidence>
<name>A0A6A4X825_AMPAM</name>
<dbReference type="Pfam" id="PF00388">
    <property type="entry name" value="PI-PLC-X"/>
    <property type="match status" value="1"/>
</dbReference>
<dbReference type="Gene3D" id="2.60.40.150">
    <property type="entry name" value="C2 domain"/>
    <property type="match status" value="1"/>
</dbReference>
<dbReference type="Proteomes" id="UP000440578">
    <property type="component" value="Unassembled WGS sequence"/>
</dbReference>
<dbReference type="GO" id="GO:0005886">
    <property type="term" value="C:plasma membrane"/>
    <property type="evidence" value="ECO:0007669"/>
    <property type="project" value="TreeGrafter"/>
</dbReference>
<evidence type="ECO:0000256" key="11">
    <source>
        <dbReference type="SAM" id="SignalP"/>
    </source>
</evidence>
<comment type="caution">
    <text evidence="15">The sequence shown here is derived from an EMBL/GenBank/DDBJ whole genome shotgun (WGS) entry which is preliminary data.</text>
</comment>
<dbReference type="Pfam" id="PF09279">
    <property type="entry name" value="EF-hand_like"/>
    <property type="match status" value="1"/>
</dbReference>
<dbReference type="PROSITE" id="PS50008">
    <property type="entry name" value="PIPLC_Y_DOMAIN"/>
    <property type="match status" value="1"/>
</dbReference>
<evidence type="ECO:0000256" key="2">
    <source>
        <dbReference type="ARBA" id="ARBA00004496"/>
    </source>
</evidence>
<keyword evidence="9" id="KW-0378">Hydrolase</keyword>
<dbReference type="Pfam" id="PF00168">
    <property type="entry name" value="C2"/>
    <property type="match status" value="1"/>
</dbReference>
<sequence>MVGVALAFVLRSGVAVRYVTFWRDEDDVRFISAGIFFNHVKDIIHWLKRQFQSADKDNNGVLDFDECVDLIKQLNIQLDKQTAKKLFQAADTDKRTKGDQPALDEREFVTFYHSLLKRPDLEAIFQRRVNGPYSNGELLMTSEELADFLRGEQKMNVTSDFCREIIETYEPSESKLAGLLSHDGFQMFMSSKQVHIFNPEHSMVYQDMKQPMTHYFIASSHNTYLLGNQLTGMSSVEAYIIALQKGCRCVELDCWDGDDGEPVIYHGYTLTSKIRFCDVISDAIKPYAFQYSEYPLILSIENHCSVHQQARMAHHLKSILGDMLFVTPVDESLGKMPSPEHFRKKILLKAKKLPSDKEKQGLQALTQKVGAMMDGKKSPRPSTECDESCTVDESESDNSEPETESAPEELTAKHDKKKKKKMIAPALSVLVNYIKAVHFHSFEQSQLAGKWWTMSSFGESKALGFVADHAAELVEYNKHQLSRIYPSGKRQDSSNLNPVPFWNTGCQIVALNYQTPGKPTSYNQGMFRRNGGCGYVLKPAMLRSVDRFDPTADPGDIQLEETETDTGPSPAEPEPAVSPPPPEPRSVACVRAAGTPSCGTPECSCSCLLTTLRPWARRSPSSLSWYLPLSRFRQTLKLRIISGAYIPKPAGSSLDDIIDPYVNVYVTGHPADENKLKTAVVKNNGFNPVWDELLTIPVRMPDFCLLDLVVRDHSTTGSNYILGHYCIHFDDLMPGYRYVPLEDMEGNSLSPASLFVHVEFSHQ</sequence>
<dbReference type="Pfam" id="PF00387">
    <property type="entry name" value="PI-PLC-Y"/>
    <property type="match status" value="1"/>
</dbReference>
<dbReference type="InterPro" id="IPR011992">
    <property type="entry name" value="EF-hand-dom_pair"/>
</dbReference>
<evidence type="ECO:0000256" key="3">
    <source>
        <dbReference type="ARBA" id="ARBA00012368"/>
    </source>
</evidence>
<dbReference type="SMART" id="SM00148">
    <property type="entry name" value="PLCXc"/>
    <property type="match status" value="1"/>
</dbReference>
<dbReference type="SUPFAM" id="SSF51695">
    <property type="entry name" value="PLC-like phosphodiesterases"/>
    <property type="match status" value="1"/>
</dbReference>
<evidence type="ECO:0000256" key="8">
    <source>
        <dbReference type="ARBA" id="ARBA00023674"/>
    </source>
</evidence>
<dbReference type="CDD" id="cd00275">
    <property type="entry name" value="C2_PLC_like"/>
    <property type="match status" value="1"/>
</dbReference>
<evidence type="ECO:0000313" key="15">
    <source>
        <dbReference type="EMBL" id="KAF0312174.1"/>
    </source>
</evidence>
<feature type="domain" description="PI-PLC Y-box" evidence="13">
    <location>
        <begin position="427"/>
        <end position="543"/>
    </location>
</feature>
<keyword evidence="4" id="KW-0963">Cytoplasm</keyword>
<evidence type="ECO:0000259" key="14">
    <source>
        <dbReference type="PROSITE" id="PS50222"/>
    </source>
</evidence>
<feature type="chain" id="PRO_5025489606" description="Phosphoinositide phospholipase C" evidence="11">
    <location>
        <begin position="16"/>
        <end position="763"/>
    </location>
</feature>
<dbReference type="InterPro" id="IPR001192">
    <property type="entry name" value="PI-PLC_fam"/>
</dbReference>
<dbReference type="InterPro" id="IPR001711">
    <property type="entry name" value="PLipase_C_Pinositol-sp_Y"/>
</dbReference>
<evidence type="ECO:0000256" key="6">
    <source>
        <dbReference type="ARBA" id="ARBA00023098"/>
    </source>
</evidence>
<dbReference type="Gene3D" id="1.10.238.10">
    <property type="entry name" value="EF-hand"/>
    <property type="match status" value="2"/>
</dbReference>
<evidence type="ECO:0000256" key="5">
    <source>
        <dbReference type="ARBA" id="ARBA00022963"/>
    </source>
</evidence>
<dbReference type="PROSITE" id="PS50004">
    <property type="entry name" value="C2"/>
    <property type="match status" value="1"/>
</dbReference>
<dbReference type="InterPro" id="IPR002048">
    <property type="entry name" value="EF_hand_dom"/>
</dbReference>
<dbReference type="PANTHER" id="PTHR10336:SF209">
    <property type="entry name" value="PHOSPHOINOSITIDE PHOSPHOLIPASE C"/>
    <property type="match status" value="1"/>
</dbReference>
<comment type="subcellular location">
    <subcellularLocation>
        <location evidence="2">Cytoplasm</location>
    </subcellularLocation>
</comment>
<keyword evidence="11" id="KW-0732">Signal</keyword>
<comment type="cofactor">
    <cofactor evidence="1">
        <name>Ca(2+)</name>
        <dbReference type="ChEBI" id="CHEBI:29108"/>
    </cofactor>
</comment>
<reference evidence="15 16" key="1">
    <citation type="submission" date="2019-07" db="EMBL/GenBank/DDBJ databases">
        <title>Draft genome assembly of a fouling barnacle, Amphibalanus amphitrite (Darwin, 1854): The first reference genome for Thecostraca.</title>
        <authorList>
            <person name="Kim W."/>
        </authorList>
    </citation>
    <scope>NUCLEOTIDE SEQUENCE [LARGE SCALE GENOMIC DNA]</scope>
    <source>
        <strain evidence="15">SNU_AA5</strain>
        <tissue evidence="15">Soma without cirri and trophi</tissue>
    </source>
</reference>
<dbReference type="InterPro" id="IPR000008">
    <property type="entry name" value="C2_dom"/>
</dbReference>
<dbReference type="GO" id="GO:0016042">
    <property type="term" value="P:lipid catabolic process"/>
    <property type="evidence" value="ECO:0007669"/>
    <property type="project" value="UniProtKB-KW"/>
</dbReference>
<dbReference type="EC" id="3.1.4.11" evidence="3 9"/>
<proteinExistence type="predicted"/>
<evidence type="ECO:0000313" key="16">
    <source>
        <dbReference type="Proteomes" id="UP000440578"/>
    </source>
</evidence>
<dbReference type="PROSITE" id="PS50007">
    <property type="entry name" value="PIPLC_X_DOMAIN"/>
    <property type="match status" value="1"/>
</dbReference>
<dbReference type="SMART" id="SM00239">
    <property type="entry name" value="C2"/>
    <property type="match status" value="1"/>
</dbReference>
<dbReference type="Gene3D" id="3.20.20.190">
    <property type="entry name" value="Phosphatidylinositol (PI) phosphodiesterase"/>
    <property type="match status" value="1"/>
</dbReference>
<evidence type="ECO:0000256" key="4">
    <source>
        <dbReference type="ARBA" id="ARBA00022490"/>
    </source>
</evidence>
<dbReference type="PROSITE" id="PS50222">
    <property type="entry name" value="EF_HAND_2"/>
    <property type="match status" value="1"/>
</dbReference>
<protein>
    <recommendedName>
        <fullName evidence="3 9">Phosphoinositide phospholipase C</fullName>
        <ecNumber evidence="3 9">3.1.4.11</ecNumber>
    </recommendedName>
</protein>
<dbReference type="CDD" id="cd16202">
    <property type="entry name" value="EFh_PI-PLCdelta"/>
    <property type="match status" value="1"/>
</dbReference>
<feature type="region of interest" description="Disordered" evidence="10">
    <location>
        <begin position="547"/>
        <end position="588"/>
    </location>
</feature>
<evidence type="ECO:0000256" key="7">
    <source>
        <dbReference type="ARBA" id="ARBA00023224"/>
    </source>
</evidence>
<keyword evidence="5 9" id="KW-0442">Lipid degradation</keyword>
<dbReference type="OrthoDB" id="269822at2759"/>
<keyword evidence="16" id="KW-1185">Reference proteome</keyword>
<feature type="region of interest" description="Disordered" evidence="10">
    <location>
        <begin position="366"/>
        <end position="418"/>
    </location>
</feature>
<dbReference type="GO" id="GO:0005737">
    <property type="term" value="C:cytoplasm"/>
    <property type="evidence" value="ECO:0007669"/>
    <property type="project" value="UniProtKB-SubCell"/>
</dbReference>
<dbReference type="InterPro" id="IPR015359">
    <property type="entry name" value="PLC_EF-hand-like"/>
</dbReference>
<dbReference type="SMART" id="SM00054">
    <property type="entry name" value="EFh"/>
    <property type="match status" value="1"/>
</dbReference>